<reference evidence="1" key="1">
    <citation type="submission" date="2021-06" db="EMBL/GenBank/DDBJ databases">
        <authorList>
            <person name="Kallberg Y."/>
            <person name="Tangrot J."/>
            <person name="Rosling A."/>
        </authorList>
    </citation>
    <scope>NUCLEOTIDE SEQUENCE</scope>
    <source>
        <strain evidence="1">CL356</strain>
    </source>
</reference>
<gene>
    <name evidence="1" type="ORF">ACOLOM_LOCUS3738</name>
</gene>
<evidence type="ECO:0000313" key="2">
    <source>
        <dbReference type="Proteomes" id="UP000789525"/>
    </source>
</evidence>
<accession>A0ACA9LCC3</accession>
<comment type="caution">
    <text evidence="1">The sequence shown here is derived from an EMBL/GenBank/DDBJ whole genome shotgun (WGS) entry which is preliminary data.</text>
</comment>
<organism evidence="1 2">
    <name type="scientific">Acaulospora colombiana</name>
    <dbReference type="NCBI Taxonomy" id="27376"/>
    <lineage>
        <taxon>Eukaryota</taxon>
        <taxon>Fungi</taxon>
        <taxon>Fungi incertae sedis</taxon>
        <taxon>Mucoromycota</taxon>
        <taxon>Glomeromycotina</taxon>
        <taxon>Glomeromycetes</taxon>
        <taxon>Diversisporales</taxon>
        <taxon>Acaulosporaceae</taxon>
        <taxon>Acaulospora</taxon>
    </lineage>
</organism>
<protein>
    <submittedName>
        <fullName evidence="1">9498_t:CDS:1</fullName>
    </submittedName>
</protein>
<proteinExistence type="predicted"/>
<dbReference type="Proteomes" id="UP000789525">
    <property type="component" value="Unassembled WGS sequence"/>
</dbReference>
<name>A0ACA9LCC3_9GLOM</name>
<keyword evidence="2" id="KW-1185">Reference proteome</keyword>
<evidence type="ECO:0000313" key="1">
    <source>
        <dbReference type="EMBL" id="CAG8522953.1"/>
    </source>
</evidence>
<dbReference type="EMBL" id="CAJVPT010005705">
    <property type="protein sequence ID" value="CAG8522953.1"/>
    <property type="molecule type" value="Genomic_DNA"/>
</dbReference>
<sequence>MSQESVEEIFGEEVEGIGYSKSGTGHDETSTKKEGESVKIGDEIPPSLEAFLKTDPRAGLTTEEAKSRLERFGRNEIADVKTNPIIKFISYFRGPIAYLIEIACIVAAVVRDWVDFGIIFALLIINACIGFFEESRAESALDALRQSLALKSRVVRDGKLVEIDSAELVPGDVIVLRIGDIVPADSKLLGITATGNKSDDGLLIDQSSLTVILVLIIFVYELIRQRGSNVLSTLQLVLVLTVAAIPVGLPTVLSVTMAVGAKQLAAKKVIIKRLTAVEELASVNLLCSDKTGTLTLNDLTFDEPWLYNGHTSSELLLYSYLCSESDTNDAIETAVRKAAKSELAIIKNSGSDREVPGYRVTSFTPFNPSTKYTKATVTNLQTKENFQIIKGAPQVIIKLTGGNEEATNAVNDLASRGLRALGVAISSPLESNDTNNQYPQWNLIGLISLLDPPRPDSRETLSRCREFGVTVKMITGDQVVIAKEVARRLGMNRVILDANYLADPNRSEEEVTEACERADGFGQVIPEHKYRVVELLQKKGHLVGMTGDGVNDAPALKRANVGIAVEGCTDAARSAADIVLLASGLSTIVDGIMTSRAIFQRMRSYALYRITSTIQFLLFFFFIILIEGWTLPAVLVILIALLNDAATLVISIDNVQRSTFLNFLHPTNGVLLGKHGVTDIHRILIWHPDNFITYVDLWTFDREDWLGNVVCDFSDLTSDLHFPRFCESIYISLLVIRTHHKTVAVTGETSEVSSQTREVRI</sequence>